<sequence length="304" mass="34613">MKIPFFIMALAMTVNMAHAASKGDECTVIIASDLHFDMPPETDQYVNVLAMNRLGAQQKHIDGVLLLGDLCDKVHPDILHLFRQRYEKGPGERTIHYDVYPTLGNHDVAPAKGRPYDDRSGNEININYMDSILHRKLQQKQILNLDTSSLSYSFNLGHVHFVNSQLSAGETSYCRSNMEWLENDLRTYASHGEPVVFMQHYGFDDDGLTWWDEANRDRLITLLGQYNLAGFFVGHAHAATLRYYRKTPIFQVNNGWKDGDGQSSFLLLNIKGNQVTLKNYRIEDSEGHVALEQPVLRMTAPVNR</sequence>
<dbReference type="EMBL" id="AP035785">
    <property type="protein sequence ID" value="BFO71843.1"/>
    <property type="molecule type" value="Genomic_DNA"/>
</dbReference>
<name>A0AB33IUZ7_9BACT</name>
<dbReference type="InterPro" id="IPR051918">
    <property type="entry name" value="STPP_CPPED1"/>
</dbReference>
<accession>A0AB33IUZ7</accession>
<dbReference type="PANTHER" id="PTHR43143">
    <property type="entry name" value="METALLOPHOSPHOESTERASE, CALCINEURIN SUPERFAMILY"/>
    <property type="match status" value="1"/>
</dbReference>
<reference evidence="3" key="1">
    <citation type="submission" date="2024-07" db="EMBL/GenBank/DDBJ databases">
        <title>Complete genome sequence of Prevotella sp. YM-2024 GTC17253.</title>
        <authorList>
            <person name="Hayashi M."/>
            <person name="Muto Y."/>
            <person name="Tanaka K."/>
            <person name="Niwa H."/>
        </authorList>
    </citation>
    <scope>NUCLEOTIDE SEQUENCE</scope>
    <source>
        <strain evidence="3">GTC17253</strain>
    </source>
</reference>
<feature type="chain" id="PRO_5044286695" description="Calcineurin-like phosphoesterase domain-containing protein" evidence="1">
    <location>
        <begin position="20"/>
        <end position="304"/>
    </location>
</feature>
<dbReference type="GO" id="GO:0016787">
    <property type="term" value="F:hydrolase activity"/>
    <property type="evidence" value="ECO:0007669"/>
    <property type="project" value="InterPro"/>
</dbReference>
<dbReference type="Gene3D" id="3.60.21.10">
    <property type="match status" value="1"/>
</dbReference>
<dbReference type="AlphaFoldDB" id="A0AB33IUZ7"/>
<keyword evidence="1" id="KW-0732">Signal</keyword>
<protein>
    <recommendedName>
        <fullName evidence="2">Calcineurin-like phosphoesterase domain-containing protein</fullName>
    </recommendedName>
</protein>
<dbReference type="PANTHER" id="PTHR43143:SF1">
    <property type="entry name" value="SERINE_THREONINE-PROTEIN PHOSPHATASE CPPED1"/>
    <property type="match status" value="1"/>
</dbReference>
<dbReference type="Pfam" id="PF00149">
    <property type="entry name" value="Metallophos"/>
    <property type="match status" value="1"/>
</dbReference>
<dbReference type="SUPFAM" id="SSF56300">
    <property type="entry name" value="Metallo-dependent phosphatases"/>
    <property type="match status" value="1"/>
</dbReference>
<evidence type="ECO:0000259" key="2">
    <source>
        <dbReference type="Pfam" id="PF00149"/>
    </source>
</evidence>
<dbReference type="InterPro" id="IPR004843">
    <property type="entry name" value="Calcineurin-like_PHP"/>
</dbReference>
<proteinExistence type="predicted"/>
<organism evidence="3">
    <name type="scientific">Prevotella sp. GTC17253</name>
    <dbReference type="NCBI Taxonomy" id="3236793"/>
    <lineage>
        <taxon>Bacteria</taxon>
        <taxon>Pseudomonadati</taxon>
        <taxon>Bacteroidota</taxon>
        <taxon>Bacteroidia</taxon>
        <taxon>Bacteroidales</taxon>
        <taxon>Prevotellaceae</taxon>
        <taxon>Prevotella</taxon>
    </lineage>
</organism>
<gene>
    <name evidence="3" type="ORF">GTC17253_18090</name>
</gene>
<dbReference type="InterPro" id="IPR029052">
    <property type="entry name" value="Metallo-depent_PP-like"/>
</dbReference>
<evidence type="ECO:0000256" key="1">
    <source>
        <dbReference type="SAM" id="SignalP"/>
    </source>
</evidence>
<feature type="domain" description="Calcineurin-like phosphoesterase" evidence="2">
    <location>
        <begin position="27"/>
        <end position="238"/>
    </location>
</feature>
<feature type="signal peptide" evidence="1">
    <location>
        <begin position="1"/>
        <end position="19"/>
    </location>
</feature>
<evidence type="ECO:0000313" key="3">
    <source>
        <dbReference type="EMBL" id="BFO71843.1"/>
    </source>
</evidence>